<dbReference type="OrthoDB" id="9795565at2"/>
<dbReference type="EMBL" id="QHJG01000017">
    <property type="protein sequence ID" value="PWY55490.1"/>
    <property type="molecule type" value="Genomic_DNA"/>
</dbReference>
<evidence type="ECO:0000256" key="2">
    <source>
        <dbReference type="ARBA" id="ARBA00022840"/>
    </source>
</evidence>
<dbReference type="EMBL" id="RZGX01000016">
    <property type="protein sequence ID" value="RUR21501.1"/>
    <property type="molecule type" value="Genomic_DNA"/>
</dbReference>
<reference evidence="5 7" key="2">
    <citation type="submission" date="2018-12" db="EMBL/GenBank/DDBJ databases">
        <title>Legionella sp,whole genome shotgun sequence.</title>
        <authorList>
            <person name="Wu H."/>
        </authorList>
    </citation>
    <scope>NUCLEOTIDE SEQUENCE [LARGE SCALE GENOMIC DNA]</scope>
    <source>
        <strain evidence="7">km489</strain>
        <strain evidence="5">Km489</strain>
    </source>
</reference>
<dbReference type="Proteomes" id="UP000287374">
    <property type="component" value="Unassembled WGS sequence"/>
</dbReference>
<keyword evidence="2" id="KW-0067">ATP-binding</keyword>
<evidence type="ECO:0000313" key="4">
    <source>
        <dbReference type="EMBL" id="PWY55490.1"/>
    </source>
</evidence>
<comment type="caution">
    <text evidence="3">The sequence shown here is derived from an EMBL/GenBank/DDBJ whole genome shotgun (WGS) entry which is preliminary data.</text>
</comment>
<protein>
    <submittedName>
        <fullName evidence="3">AAA family ATPase</fullName>
    </submittedName>
</protein>
<proteinExistence type="predicted"/>
<keyword evidence="7" id="KW-1185">Reference proteome</keyword>
<evidence type="ECO:0000313" key="5">
    <source>
        <dbReference type="EMBL" id="RUR21501.1"/>
    </source>
</evidence>
<name>A0A317U2S7_9GAMM</name>
<dbReference type="PROSITE" id="PS00211">
    <property type="entry name" value="ABC_TRANSPORTER_1"/>
    <property type="match status" value="1"/>
</dbReference>
<evidence type="ECO:0000313" key="7">
    <source>
        <dbReference type="Proteomes" id="UP000287374"/>
    </source>
</evidence>
<dbReference type="GO" id="GO:0016887">
    <property type="term" value="F:ATP hydrolysis activity"/>
    <property type="evidence" value="ECO:0007669"/>
    <property type="project" value="InterPro"/>
</dbReference>
<evidence type="ECO:0000313" key="6">
    <source>
        <dbReference type="Proteomes" id="UP000247152"/>
    </source>
</evidence>
<dbReference type="AlphaFoldDB" id="A0A317U2S7"/>
<dbReference type="RefSeq" id="WP_110142746.1">
    <property type="nucleotide sequence ID" value="NZ_QHJG01000017.1"/>
</dbReference>
<reference evidence="3 6" key="1">
    <citation type="submission" date="2018-05" db="EMBL/GenBank/DDBJ databases">
        <title>Legionella qingyii sp.nov., whole genome shotgun sequence.</title>
        <authorList>
            <person name="Wu H."/>
            <person name="Zhu Q."/>
            <person name="Hu C."/>
        </authorList>
    </citation>
    <scope>NUCLEOTIDE SEQUENCE [LARGE SCALE GENOMIC DNA]</scope>
    <source>
        <strain evidence="3 6">HEB18</strain>
    </source>
</reference>
<dbReference type="GO" id="GO:0005524">
    <property type="term" value="F:ATP binding"/>
    <property type="evidence" value="ECO:0007669"/>
    <property type="project" value="UniProtKB-KW"/>
</dbReference>
<sequence>MNVEIQNCNNIDSAKITITKNKLNIKFAHNGTGKSTIAKALQCFSAGDKDLLADLMPFKYRDSNPNNLQPIVSCMEKIRNIMCFNEDYVNQFTFKPEELVSNSFDIFIRTDAYRAIEQEIASIVQTIRQQFTNNSDLETLISNLKGLSDAFKLTASGQLSKSSAGMKGLSVGNKITNIPQGLEPYQPFIQSPKSVNWIDWQTKGHLEYSTLSTACPFCSTDSTGKKEQIRRVSQEYDKNVIKNLVGIIDVLDKLGEYFSVNAKENLEIITSLKEGLEKEHENFIVELKNQIDTLVQKLEDVRTLSSFHFKEGEKVAEKLISYKLDLHFLSHLNSVKTQATITSINSSLDVLITQAGELQGKINRQRKEIQKLIEKHQADINSFLAYAGYRYKVEIAGEHGRSQLKLLHVDHSQHLSGGHQHLSFGERNAFAIVLFMYECLAKAPDLIILDDPISSFDKNKKFAILEMLFRRDGVSCLKGKTVLMLTHDIEPIIDTLKSVKKQFSNQVTATYLRYNSGHVHERSICEKDIKTFAQICQTAVNSDCDNIIKLIYLRRYYEIMDDHGEAYQVLSNLFHKRKKPLDSREPLGRDGKYPEMDPAKLSNGIDEIRKNLPGFDYENMLRNISDTNSLKFLYHDCQNGYEKLQVFRLIGIDIENSIIQKFINETYHIENEFICQLDPTQFDLVPEYIVDECSKKLQEVK</sequence>
<dbReference type="InterPro" id="IPR027417">
    <property type="entry name" value="P-loop_NTPase"/>
</dbReference>
<dbReference type="InterPro" id="IPR017871">
    <property type="entry name" value="ABC_transporter-like_CS"/>
</dbReference>
<dbReference type="Gene3D" id="3.40.50.300">
    <property type="entry name" value="P-loop containing nucleotide triphosphate hydrolases"/>
    <property type="match status" value="1"/>
</dbReference>
<dbReference type="SUPFAM" id="SSF52540">
    <property type="entry name" value="P-loop containing nucleoside triphosphate hydrolases"/>
    <property type="match status" value="1"/>
</dbReference>
<accession>A0A317U2S7</accession>
<dbReference type="Proteomes" id="UP000247152">
    <property type="component" value="Unassembled WGS sequence"/>
</dbReference>
<evidence type="ECO:0000256" key="1">
    <source>
        <dbReference type="ARBA" id="ARBA00022741"/>
    </source>
</evidence>
<organism evidence="3 6">
    <name type="scientific">Legionella qingyii</name>
    <dbReference type="NCBI Taxonomy" id="2184757"/>
    <lineage>
        <taxon>Bacteria</taxon>
        <taxon>Pseudomonadati</taxon>
        <taxon>Pseudomonadota</taxon>
        <taxon>Gammaproteobacteria</taxon>
        <taxon>Legionellales</taxon>
        <taxon>Legionellaceae</taxon>
        <taxon>Legionella</taxon>
    </lineage>
</organism>
<evidence type="ECO:0000313" key="3">
    <source>
        <dbReference type="EMBL" id="PWY54610.1"/>
    </source>
</evidence>
<keyword evidence="1" id="KW-0547">Nucleotide-binding</keyword>
<dbReference type="EMBL" id="QHJG01000031">
    <property type="protein sequence ID" value="PWY54610.1"/>
    <property type="molecule type" value="Genomic_DNA"/>
</dbReference>
<gene>
    <name evidence="4" type="ORF">DGG96_11195</name>
    <name evidence="3" type="ORF">DGG96_16535</name>
    <name evidence="5" type="ORF">ELY20_12430</name>
</gene>